<protein>
    <submittedName>
        <fullName evidence="2">Uncharacterized protein</fullName>
    </submittedName>
</protein>
<dbReference type="RefSeq" id="WP_272095406.1">
    <property type="nucleotide sequence ID" value="NZ_JAQNDK010000001.1"/>
</dbReference>
<reference evidence="2 3" key="1">
    <citation type="submission" date="2023-01" db="EMBL/GenBank/DDBJ databases">
        <title>Minimal conservation of predation-associated metabolite biosynthetic gene clusters underscores biosynthetic potential of Myxococcota including descriptions for ten novel species: Archangium lansinium sp. nov., Myxococcus landrumus sp. nov., Nannocystis bai.</title>
        <authorList>
            <person name="Ahearne A."/>
            <person name="Stevens C."/>
            <person name="Dowd S."/>
        </authorList>
    </citation>
    <scope>NUCLEOTIDE SEQUENCE [LARGE SCALE GENOMIC DNA]</scope>
    <source>
        <strain evidence="2 3">WIWO2</strain>
    </source>
</reference>
<keyword evidence="1" id="KW-0812">Transmembrane</keyword>
<dbReference type="Proteomes" id="UP001217485">
    <property type="component" value="Unassembled WGS sequence"/>
</dbReference>
<dbReference type="EMBL" id="JAQNDK010000001">
    <property type="protein sequence ID" value="MDC0678574.1"/>
    <property type="molecule type" value="Genomic_DNA"/>
</dbReference>
<proteinExistence type="predicted"/>
<organism evidence="2 3">
    <name type="scientific">Sorangium atrum</name>
    <dbReference type="NCBI Taxonomy" id="2995308"/>
    <lineage>
        <taxon>Bacteria</taxon>
        <taxon>Pseudomonadati</taxon>
        <taxon>Myxococcota</taxon>
        <taxon>Polyangia</taxon>
        <taxon>Polyangiales</taxon>
        <taxon>Polyangiaceae</taxon>
        <taxon>Sorangium</taxon>
    </lineage>
</organism>
<comment type="caution">
    <text evidence="2">The sequence shown here is derived from an EMBL/GenBank/DDBJ whole genome shotgun (WGS) entry which is preliminary data.</text>
</comment>
<evidence type="ECO:0000256" key="1">
    <source>
        <dbReference type="SAM" id="Phobius"/>
    </source>
</evidence>
<feature type="transmembrane region" description="Helical" evidence="1">
    <location>
        <begin position="38"/>
        <end position="58"/>
    </location>
</feature>
<evidence type="ECO:0000313" key="3">
    <source>
        <dbReference type="Proteomes" id="UP001217485"/>
    </source>
</evidence>
<feature type="transmembrane region" description="Helical" evidence="1">
    <location>
        <begin position="12"/>
        <end position="31"/>
    </location>
</feature>
<name>A0ABT5BWN4_9BACT</name>
<keyword evidence="1" id="KW-0472">Membrane</keyword>
<evidence type="ECO:0000313" key="2">
    <source>
        <dbReference type="EMBL" id="MDC0678574.1"/>
    </source>
</evidence>
<keyword evidence="1" id="KW-1133">Transmembrane helix</keyword>
<feature type="transmembrane region" description="Helical" evidence="1">
    <location>
        <begin position="95"/>
        <end position="115"/>
    </location>
</feature>
<gene>
    <name evidence="2" type="ORF">POL72_12590</name>
</gene>
<keyword evidence="3" id="KW-1185">Reference proteome</keyword>
<accession>A0ABT5BWN4</accession>
<sequence length="133" mass="13861">MFDFFVEGGWGMWPILVFGMVTVGAGLQFARRPEPGKLGFIAAMGLTTLVATIHATWIDLGAVFSYLSDPAKVPDGELARVLVVGLKESTRPGSLGGLLLAIACLLSAVGVLRAGRAPADGGARRGEPRDAHS</sequence>